<feature type="non-terminal residue" evidence="1">
    <location>
        <position position="75"/>
    </location>
</feature>
<sequence>MVWFLGKRCWMRGIIVTLLLGCAWGLVVGCDDAGWRVVLVLELSFLRGTMEEDRICWKEIVVEVLRSVVWEASSI</sequence>
<accession>A0A9P7YPP8</accession>
<dbReference type="AlphaFoldDB" id="A0A9P7YPP8"/>
<dbReference type="EMBL" id="MU251386">
    <property type="protein sequence ID" value="KAG9237460.1"/>
    <property type="molecule type" value="Genomic_DNA"/>
</dbReference>
<dbReference type="PROSITE" id="PS51257">
    <property type="entry name" value="PROKAR_LIPOPROTEIN"/>
    <property type="match status" value="1"/>
</dbReference>
<dbReference type="Proteomes" id="UP000824998">
    <property type="component" value="Unassembled WGS sequence"/>
</dbReference>
<organism evidence="1 2">
    <name type="scientific">Amylocarpus encephaloides</name>
    <dbReference type="NCBI Taxonomy" id="45428"/>
    <lineage>
        <taxon>Eukaryota</taxon>
        <taxon>Fungi</taxon>
        <taxon>Dikarya</taxon>
        <taxon>Ascomycota</taxon>
        <taxon>Pezizomycotina</taxon>
        <taxon>Leotiomycetes</taxon>
        <taxon>Helotiales</taxon>
        <taxon>Helotiales incertae sedis</taxon>
        <taxon>Amylocarpus</taxon>
    </lineage>
</organism>
<evidence type="ECO:0000313" key="2">
    <source>
        <dbReference type="Proteomes" id="UP000824998"/>
    </source>
</evidence>
<keyword evidence="2" id="KW-1185">Reference proteome</keyword>
<reference evidence="1" key="1">
    <citation type="journal article" date="2021" name="IMA Fungus">
        <title>Genomic characterization of three marine fungi, including Emericellopsis atlantica sp. nov. with signatures of a generalist lifestyle and marine biomass degradation.</title>
        <authorList>
            <person name="Hagestad O.C."/>
            <person name="Hou L."/>
            <person name="Andersen J.H."/>
            <person name="Hansen E.H."/>
            <person name="Altermark B."/>
            <person name="Li C."/>
            <person name="Kuhnert E."/>
            <person name="Cox R.J."/>
            <person name="Crous P.W."/>
            <person name="Spatafora J.W."/>
            <person name="Lail K."/>
            <person name="Amirebrahimi M."/>
            <person name="Lipzen A."/>
            <person name="Pangilinan J."/>
            <person name="Andreopoulos W."/>
            <person name="Hayes R.D."/>
            <person name="Ng V."/>
            <person name="Grigoriev I.V."/>
            <person name="Jackson S.A."/>
            <person name="Sutton T.D.S."/>
            <person name="Dobson A.D.W."/>
            <person name="Rama T."/>
        </authorList>
    </citation>
    <scope>NUCLEOTIDE SEQUENCE</scope>
    <source>
        <strain evidence="1">TRa018bII</strain>
    </source>
</reference>
<name>A0A9P7YPP8_9HELO</name>
<comment type="caution">
    <text evidence="1">The sequence shown here is derived from an EMBL/GenBank/DDBJ whole genome shotgun (WGS) entry which is preliminary data.</text>
</comment>
<gene>
    <name evidence="1" type="ORF">BJ875DRAFT_453765</name>
</gene>
<protein>
    <submittedName>
        <fullName evidence="1">Uncharacterized protein</fullName>
    </submittedName>
</protein>
<proteinExistence type="predicted"/>
<evidence type="ECO:0000313" key="1">
    <source>
        <dbReference type="EMBL" id="KAG9237460.1"/>
    </source>
</evidence>